<dbReference type="PRINTS" id="PR00080">
    <property type="entry name" value="SDRFAMILY"/>
</dbReference>
<name>A0A437M4H6_9SPHN</name>
<evidence type="ECO:0000313" key="3">
    <source>
        <dbReference type="EMBL" id="RVT92384.1"/>
    </source>
</evidence>
<dbReference type="GO" id="GO:0016616">
    <property type="term" value="F:oxidoreductase activity, acting on the CH-OH group of donors, NAD or NADP as acceptor"/>
    <property type="evidence" value="ECO:0007669"/>
    <property type="project" value="TreeGrafter"/>
</dbReference>
<dbReference type="InterPro" id="IPR002347">
    <property type="entry name" value="SDR_fam"/>
</dbReference>
<comment type="similarity">
    <text evidence="1">Belongs to the short-chain dehydrogenases/reductases (SDR) family.</text>
</comment>
<dbReference type="AlphaFoldDB" id="A0A437M4H6"/>
<dbReference type="Pfam" id="PF13561">
    <property type="entry name" value="adh_short_C2"/>
    <property type="match status" value="1"/>
</dbReference>
<comment type="caution">
    <text evidence="3">The sequence shown here is derived from an EMBL/GenBank/DDBJ whole genome shotgun (WGS) entry which is preliminary data.</text>
</comment>
<evidence type="ECO:0000256" key="2">
    <source>
        <dbReference type="ARBA" id="ARBA00023002"/>
    </source>
</evidence>
<dbReference type="FunFam" id="3.40.50.720:FF:000084">
    <property type="entry name" value="Short-chain dehydrogenase reductase"/>
    <property type="match status" value="1"/>
</dbReference>
<gene>
    <name evidence="3" type="ORF">EOD43_00120</name>
</gene>
<dbReference type="RefSeq" id="WP_127739935.1">
    <property type="nucleotide sequence ID" value="NZ_SACN01000001.1"/>
</dbReference>
<dbReference type="PRINTS" id="PR00081">
    <property type="entry name" value="GDHRDH"/>
</dbReference>
<dbReference type="CDD" id="cd05233">
    <property type="entry name" value="SDR_c"/>
    <property type="match status" value="1"/>
</dbReference>
<organism evidence="3 4">
    <name type="scientific">Sphingomonas crocodyli</name>
    <dbReference type="NCBI Taxonomy" id="1979270"/>
    <lineage>
        <taxon>Bacteria</taxon>
        <taxon>Pseudomonadati</taxon>
        <taxon>Pseudomonadota</taxon>
        <taxon>Alphaproteobacteria</taxon>
        <taxon>Sphingomonadales</taxon>
        <taxon>Sphingomonadaceae</taxon>
        <taxon>Sphingomonas</taxon>
    </lineage>
</organism>
<dbReference type="SUPFAM" id="SSF51735">
    <property type="entry name" value="NAD(P)-binding Rossmann-fold domains"/>
    <property type="match status" value="1"/>
</dbReference>
<sequence length="249" mass="26046">MTMGFGLEGRIALITGAGSGIGYTLAHGLARAGCVVALTDMDGDLAAKAAETIAGETGGKMIGLALDVSDDEAIERVVPEVADRLGGIGILVNNAGLARGRWQHLSDLTSDEWRRILHVNVGSLARMAHVCRSYLKASGHGVIINQSSNSAYFKLDSSYAVSKLAVAGLTIGLAEEFVGDNIRVNGIAPGMMTGRVPQPIIDMVLSKQVLQRRGQPEDLVGALLYLCSDVSSFMLGQTLLVDGGAALRI</sequence>
<proteinExistence type="inferred from homology"/>
<dbReference type="PANTHER" id="PTHR42760">
    <property type="entry name" value="SHORT-CHAIN DEHYDROGENASES/REDUCTASES FAMILY MEMBER"/>
    <property type="match status" value="1"/>
</dbReference>
<keyword evidence="2" id="KW-0560">Oxidoreductase</keyword>
<keyword evidence="4" id="KW-1185">Reference proteome</keyword>
<evidence type="ECO:0000313" key="4">
    <source>
        <dbReference type="Proteomes" id="UP000282971"/>
    </source>
</evidence>
<dbReference type="Proteomes" id="UP000282971">
    <property type="component" value="Unassembled WGS sequence"/>
</dbReference>
<dbReference type="PANTHER" id="PTHR42760:SF115">
    <property type="entry name" value="3-OXOACYL-[ACYL-CARRIER-PROTEIN] REDUCTASE FABG"/>
    <property type="match status" value="1"/>
</dbReference>
<dbReference type="InterPro" id="IPR036291">
    <property type="entry name" value="NAD(P)-bd_dom_sf"/>
</dbReference>
<dbReference type="OrthoDB" id="286404at2"/>
<dbReference type="EMBL" id="SACN01000001">
    <property type="protein sequence ID" value="RVT92384.1"/>
    <property type="molecule type" value="Genomic_DNA"/>
</dbReference>
<accession>A0A437M4H6</accession>
<protein>
    <submittedName>
        <fullName evidence="3">SDR family oxidoreductase</fullName>
    </submittedName>
</protein>
<evidence type="ECO:0000256" key="1">
    <source>
        <dbReference type="ARBA" id="ARBA00006484"/>
    </source>
</evidence>
<dbReference type="Gene3D" id="3.40.50.720">
    <property type="entry name" value="NAD(P)-binding Rossmann-like Domain"/>
    <property type="match status" value="1"/>
</dbReference>
<reference evidence="3 4" key="1">
    <citation type="submission" date="2019-01" db="EMBL/GenBank/DDBJ databases">
        <authorList>
            <person name="Chen W.-M."/>
        </authorList>
    </citation>
    <scope>NUCLEOTIDE SEQUENCE [LARGE SCALE GENOMIC DNA]</scope>
    <source>
        <strain evidence="3 4">CCP-7</strain>
    </source>
</reference>